<keyword evidence="7 11" id="KW-0805">Transcription regulation</keyword>
<dbReference type="InterPro" id="IPR034768">
    <property type="entry name" value="4FE4S_WBL"/>
</dbReference>
<dbReference type="Proteomes" id="UP000605992">
    <property type="component" value="Unassembled WGS sequence"/>
</dbReference>
<keyword evidence="10 11" id="KW-0804">Transcription</keyword>
<feature type="binding site" evidence="11">
    <location>
        <position position="59"/>
    </location>
    <ligand>
        <name>[4Fe-4S] cluster</name>
        <dbReference type="ChEBI" id="CHEBI:49883"/>
    </ligand>
</feature>
<keyword evidence="5 11" id="KW-0408">Iron</keyword>
<dbReference type="PANTHER" id="PTHR38839">
    <property type="entry name" value="TRANSCRIPTIONAL REGULATOR WHID-RELATED"/>
    <property type="match status" value="1"/>
</dbReference>
<keyword evidence="6 11" id="KW-0411">Iron-sulfur</keyword>
<keyword evidence="4 11" id="KW-0479">Metal-binding</keyword>
<dbReference type="HAMAP" id="MF_01479">
    <property type="entry name" value="WhiB"/>
    <property type="match status" value="1"/>
</dbReference>
<dbReference type="Pfam" id="PF02467">
    <property type="entry name" value="Whib"/>
    <property type="match status" value="1"/>
</dbReference>
<evidence type="ECO:0000259" key="12">
    <source>
        <dbReference type="PROSITE" id="PS51674"/>
    </source>
</evidence>
<evidence type="ECO:0000256" key="3">
    <source>
        <dbReference type="ARBA" id="ARBA00022485"/>
    </source>
</evidence>
<accession>A0A8J3Y2J3</accession>
<evidence type="ECO:0000256" key="7">
    <source>
        <dbReference type="ARBA" id="ARBA00023015"/>
    </source>
</evidence>
<dbReference type="EMBL" id="BOOR01000094">
    <property type="protein sequence ID" value="GII59723.1"/>
    <property type="molecule type" value="Genomic_DNA"/>
</dbReference>
<dbReference type="PROSITE" id="PS51674">
    <property type="entry name" value="4FE4S_WBL"/>
    <property type="match status" value="1"/>
</dbReference>
<evidence type="ECO:0000256" key="11">
    <source>
        <dbReference type="HAMAP-Rule" id="MF_01479"/>
    </source>
</evidence>
<dbReference type="GO" id="GO:0003677">
    <property type="term" value="F:DNA binding"/>
    <property type="evidence" value="ECO:0007669"/>
    <property type="project" value="UniProtKB-UniRule"/>
</dbReference>
<gene>
    <name evidence="11" type="primary">whiB</name>
    <name evidence="13" type="ORF">Pth03_81120</name>
</gene>
<keyword evidence="14" id="KW-1185">Reference proteome</keyword>
<evidence type="ECO:0000256" key="2">
    <source>
        <dbReference type="ARBA" id="ARBA00006597"/>
    </source>
</evidence>
<sequence>MATVNIDRQHDNLSDPRPSLRWTARAACQDSDPNLFFPLTWDRQPAQHDALARRICLDCPVRLPCLTWAVETGEPDGMWGGTTPAERRRIRSTHEQQGYAQTGADLREV</sequence>
<proteinExistence type="inferred from homology"/>
<feature type="binding site" evidence="11">
    <location>
        <position position="56"/>
    </location>
    <ligand>
        <name>[4Fe-4S] cluster</name>
        <dbReference type="ChEBI" id="CHEBI:49883"/>
    </ligand>
</feature>
<protein>
    <recommendedName>
        <fullName evidence="11">Transcriptional regulator WhiB</fullName>
    </recommendedName>
</protein>
<keyword evidence="9 11" id="KW-1015">Disulfide bond</keyword>
<dbReference type="GO" id="GO:0045454">
    <property type="term" value="P:cell redox homeostasis"/>
    <property type="evidence" value="ECO:0007669"/>
    <property type="project" value="TreeGrafter"/>
</dbReference>
<reference evidence="13" key="1">
    <citation type="submission" date="2021-01" db="EMBL/GenBank/DDBJ databases">
        <title>Whole genome shotgun sequence of Planotetraspora thailandica NBRC 104271.</title>
        <authorList>
            <person name="Komaki H."/>
            <person name="Tamura T."/>
        </authorList>
    </citation>
    <scope>NUCLEOTIDE SEQUENCE</scope>
    <source>
        <strain evidence="13">NBRC 104271</strain>
    </source>
</reference>
<comment type="cofactor">
    <cofactor evidence="11">
        <name>[4Fe-4S] cluster</name>
        <dbReference type="ChEBI" id="CHEBI:49883"/>
    </cofactor>
    <text evidence="11">Binds 1 [4Fe-4S] cluster per subunit. Following nitrosylation of the [4Fe-4S] cluster binds 1 [4Fe-8(NO)] cluster per subunit.</text>
</comment>
<dbReference type="AlphaFoldDB" id="A0A8J3Y2J3"/>
<comment type="subcellular location">
    <subcellularLocation>
        <location evidence="1 11">Cytoplasm</location>
    </subcellularLocation>
</comment>
<evidence type="ECO:0000256" key="5">
    <source>
        <dbReference type="ARBA" id="ARBA00023004"/>
    </source>
</evidence>
<comment type="caution">
    <text evidence="13">The sequence shown here is derived from an EMBL/GenBank/DDBJ whole genome shotgun (WGS) entry which is preliminary data.</text>
</comment>
<keyword evidence="3 11" id="KW-0004">4Fe-4S</keyword>
<feature type="domain" description="4Fe-4S Wbl-type" evidence="12">
    <location>
        <begin position="27"/>
        <end position="89"/>
    </location>
</feature>
<feature type="binding site" evidence="11">
    <location>
        <position position="65"/>
    </location>
    <ligand>
        <name>[4Fe-4S] cluster</name>
        <dbReference type="ChEBI" id="CHEBI:49883"/>
    </ligand>
</feature>
<comment type="function">
    <text evidence="11">Acts as a transcriptional regulator. Probably redox-responsive. The apo- but not holo-form probably binds DNA.</text>
</comment>
<evidence type="ECO:0000256" key="9">
    <source>
        <dbReference type="ARBA" id="ARBA00023157"/>
    </source>
</evidence>
<dbReference type="GO" id="GO:0045892">
    <property type="term" value="P:negative regulation of DNA-templated transcription"/>
    <property type="evidence" value="ECO:0007669"/>
    <property type="project" value="TreeGrafter"/>
</dbReference>
<dbReference type="GO" id="GO:0035731">
    <property type="term" value="F:dinitrosyl-iron complex binding"/>
    <property type="evidence" value="ECO:0007669"/>
    <property type="project" value="UniProtKB-UniRule"/>
</dbReference>
<organism evidence="13 14">
    <name type="scientific">Planotetraspora thailandica</name>
    <dbReference type="NCBI Taxonomy" id="487172"/>
    <lineage>
        <taxon>Bacteria</taxon>
        <taxon>Bacillati</taxon>
        <taxon>Actinomycetota</taxon>
        <taxon>Actinomycetes</taxon>
        <taxon>Streptosporangiales</taxon>
        <taxon>Streptosporangiaceae</taxon>
        <taxon>Planotetraspora</taxon>
    </lineage>
</organism>
<evidence type="ECO:0000313" key="13">
    <source>
        <dbReference type="EMBL" id="GII59723.1"/>
    </source>
</evidence>
<keyword evidence="11" id="KW-0963">Cytoplasm</keyword>
<dbReference type="GO" id="GO:0047134">
    <property type="term" value="F:protein-disulfide reductase [NAD(P)H] activity"/>
    <property type="evidence" value="ECO:0007669"/>
    <property type="project" value="TreeGrafter"/>
</dbReference>
<evidence type="ECO:0000256" key="1">
    <source>
        <dbReference type="ARBA" id="ARBA00004496"/>
    </source>
</evidence>
<evidence type="ECO:0000256" key="4">
    <source>
        <dbReference type="ARBA" id="ARBA00022723"/>
    </source>
</evidence>
<dbReference type="GO" id="GO:0051539">
    <property type="term" value="F:4 iron, 4 sulfur cluster binding"/>
    <property type="evidence" value="ECO:0007669"/>
    <property type="project" value="UniProtKB-UniRule"/>
</dbReference>
<comment type="PTM">
    <text evidence="11">The Fe-S cluster can be nitrosylated by nitric oxide (NO).</text>
</comment>
<name>A0A8J3Y2J3_9ACTN</name>
<dbReference type="InterPro" id="IPR003482">
    <property type="entry name" value="Whib"/>
</dbReference>
<dbReference type="GO" id="GO:0005737">
    <property type="term" value="C:cytoplasm"/>
    <property type="evidence" value="ECO:0007669"/>
    <property type="project" value="UniProtKB-SubCell"/>
</dbReference>
<evidence type="ECO:0000256" key="6">
    <source>
        <dbReference type="ARBA" id="ARBA00023014"/>
    </source>
</evidence>
<dbReference type="GO" id="GO:0046872">
    <property type="term" value="F:metal ion binding"/>
    <property type="evidence" value="ECO:0007669"/>
    <property type="project" value="UniProtKB-KW"/>
</dbReference>
<evidence type="ECO:0000256" key="8">
    <source>
        <dbReference type="ARBA" id="ARBA00023125"/>
    </source>
</evidence>
<evidence type="ECO:0000313" key="14">
    <source>
        <dbReference type="Proteomes" id="UP000605992"/>
    </source>
</evidence>
<comment type="PTM">
    <text evidence="11">Upon Fe-S cluster removal intramolecular disulfide bonds are formed.</text>
</comment>
<feature type="binding site" evidence="11">
    <location>
        <position position="28"/>
    </location>
    <ligand>
        <name>[4Fe-4S] cluster</name>
        <dbReference type="ChEBI" id="CHEBI:49883"/>
    </ligand>
</feature>
<evidence type="ECO:0000256" key="10">
    <source>
        <dbReference type="ARBA" id="ARBA00023163"/>
    </source>
</evidence>
<comment type="similarity">
    <text evidence="2 11">Belongs to the WhiB family.</text>
</comment>
<keyword evidence="8 11" id="KW-0238">DNA-binding</keyword>